<dbReference type="GO" id="GO:0020037">
    <property type="term" value="F:heme binding"/>
    <property type="evidence" value="ECO:0007669"/>
    <property type="project" value="InterPro"/>
</dbReference>
<keyword evidence="2" id="KW-0349">Heme</keyword>
<dbReference type="Gene3D" id="1.10.630.10">
    <property type="entry name" value="Cytochrome P450"/>
    <property type="match status" value="1"/>
</dbReference>
<dbReference type="OrthoDB" id="1148355at2759"/>
<evidence type="ECO:0000256" key="4">
    <source>
        <dbReference type="ARBA" id="ARBA00023002"/>
    </source>
</evidence>
<comment type="similarity">
    <text evidence="1">Belongs to the cytochrome P450 family.</text>
</comment>
<dbReference type="InterPro" id="IPR001128">
    <property type="entry name" value="Cyt_P450"/>
</dbReference>
<dbReference type="Pfam" id="PF00067">
    <property type="entry name" value="p450"/>
    <property type="match status" value="1"/>
</dbReference>
<dbReference type="Proteomes" id="UP000237000">
    <property type="component" value="Unassembled WGS sequence"/>
</dbReference>
<keyword evidence="5" id="KW-0408">Iron</keyword>
<sequence length="134" mass="15030">MATSLSGKYAPASSLFTPSCTQRLGQEIWTIYVPKTRASSNHSSLITRVCQRDIVFAPYGNYWRQLRKICMQELLSIARVQSFRPIREEELLNLIEWIASSAGSAINLTEKIYMSTYGITSRAAFVVEGQNSTG</sequence>
<dbReference type="GO" id="GO:0016705">
    <property type="term" value="F:oxidoreductase activity, acting on paired donors, with incorporation or reduction of molecular oxygen"/>
    <property type="evidence" value="ECO:0007669"/>
    <property type="project" value="InterPro"/>
</dbReference>
<evidence type="ECO:0000256" key="3">
    <source>
        <dbReference type="ARBA" id="ARBA00022723"/>
    </source>
</evidence>
<evidence type="ECO:0000256" key="2">
    <source>
        <dbReference type="ARBA" id="ARBA00022617"/>
    </source>
</evidence>
<dbReference type="GO" id="GO:0005506">
    <property type="term" value="F:iron ion binding"/>
    <property type="evidence" value="ECO:0007669"/>
    <property type="project" value="InterPro"/>
</dbReference>
<evidence type="ECO:0000256" key="1">
    <source>
        <dbReference type="ARBA" id="ARBA00010617"/>
    </source>
</evidence>
<protein>
    <submittedName>
        <fullName evidence="6">Cytochrome P</fullName>
    </submittedName>
</protein>
<keyword evidence="4" id="KW-0560">Oxidoreductase</keyword>
<organism evidence="6 7">
    <name type="scientific">Trema orientale</name>
    <name type="common">Charcoal tree</name>
    <name type="synonym">Celtis orientalis</name>
    <dbReference type="NCBI Taxonomy" id="63057"/>
    <lineage>
        <taxon>Eukaryota</taxon>
        <taxon>Viridiplantae</taxon>
        <taxon>Streptophyta</taxon>
        <taxon>Embryophyta</taxon>
        <taxon>Tracheophyta</taxon>
        <taxon>Spermatophyta</taxon>
        <taxon>Magnoliopsida</taxon>
        <taxon>eudicotyledons</taxon>
        <taxon>Gunneridae</taxon>
        <taxon>Pentapetalae</taxon>
        <taxon>rosids</taxon>
        <taxon>fabids</taxon>
        <taxon>Rosales</taxon>
        <taxon>Cannabaceae</taxon>
        <taxon>Trema</taxon>
    </lineage>
</organism>
<dbReference type="GO" id="GO:0004497">
    <property type="term" value="F:monooxygenase activity"/>
    <property type="evidence" value="ECO:0007669"/>
    <property type="project" value="InterPro"/>
</dbReference>
<dbReference type="PANTHER" id="PTHR47955">
    <property type="entry name" value="CYTOCHROME P450 FAMILY 71 PROTEIN"/>
    <property type="match status" value="1"/>
</dbReference>
<dbReference type="PANTHER" id="PTHR47955:SF8">
    <property type="entry name" value="CYTOCHROME P450 71D11-LIKE"/>
    <property type="match status" value="1"/>
</dbReference>
<dbReference type="SUPFAM" id="SSF48264">
    <property type="entry name" value="Cytochrome P450"/>
    <property type="match status" value="1"/>
</dbReference>
<dbReference type="EMBL" id="JXTC01000054">
    <property type="protein sequence ID" value="PON94062.1"/>
    <property type="molecule type" value="Genomic_DNA"/>
</dbReference>
<proteinExistence type="inferred from homology"/>
<gene>
    <name evidence="6" type="ORF">TorRG33x02_101010</name>
</gene>
<dbReference type="InterPro" id="IPR036396">
    <property type="entry name" value="Cyt_P450_sf"/>
</dbReference>
<keyword evidence="3" id="KW-0479">Metal-binding</keyword>
<evidence type="ECO:0000313" key="7">
    <source>
        <dbReference type="Proteomes" id="UP000237000"/>
    </source>
</evidence>
<evidence type="ECO:0000313" key="6">
    <source>
        <dbReference type="EMBL" id="PON94062.1"/>
    </source>
</evidence>
<evidence type="ECO:0000256" key="5">
    <source>
        <dbReference type="ARBA" id="ARBA00023004"/>
    </source>
</evidence>
<dbReference type="AlphaFoldDB" id="A0A2P5F8E1"/>
<reference evidence="7" key="1">
    <citation type="submission" date="2016-06" db="EMBL/GenBank/DDBJ databases">
        <title>Parallel loss of symbiosis genes in relatives of nitrogen-fixing non-legume Parasponia.</title>
        <authorList>
            <person name="Van Velzen R."/>
            <person name="Holmer R."/>
            <person name="Bu F."/>
            <person name="Rutten L."/>
            <person name="Van Zeijl A."/>
            <person name="Liu W."/>
            <person name="Santuari L."/>
            <person name="Cao Q."/>
            <person name="Sharma T."/>
            <person name="Shen D."/>
            <person name="Roswanjaya Y."/>
            <person name="Wardhani T."/>
            <person name="Kalhor M.S."/>
            <person name="Jansen J."/>
            <person name="Van den Hoogen J."/>
            <person name="Gungor B."/>
            <person name="Hartog M."/>
            <person name="Hontelez J."/>
            <person name="Verver J."/>
            <person name="Yang W.-C."/>
            <person name="Schijlen E."/>
            <person name="Repin R."/>
            <person name="Schilthuizen M."/>
            <person name="Schranz E."/>
            <person name="Heidstra R."/>
            <person name="Miyata K."/>
            <person name="Fedorova E."/>
            <person name="Kohlen W."/>
            <person name="Bisseling T."/>
            <person name="Smit S."/>
            <person name="Geurts R."/>
        </authorList>
    </citation>
    <scope>NUCLEOTIDE SEQUENCE [LARGE SCALE GENOMIC DNA]</scope>
    <source>
        <strain evidence="7">cv. RG33-2</strain>
    </source>
</reference>
<keyword evidence="7" id="KW-1185">Reference proteome</keyword>
<comment type="caution">
    <text evidence="6">The sequence shown here is derived from an EMBL/GenBank/DDBJ whole genome shotgun (WGS) entry which is preliminary data.</text>
</comment>
<accession>A0A2P5F8E1</accession>
<name>A0A2P5F8E1_TREOI</name>
<dbReference type="STRING" id="63057.A0A2P5F8E1"/>
<dbReference type="InParanoid" id="A0A2P5F8E1"/>